<organism evidence="2 3">
    <name type="scientific">Algoriphagus lacus</name>
    <dbReference type="NCBI Taxonomy" id="2056311"/>
    <lineage>
        <taxon>Bacteria</taxon>
        <taxon>Pseudomonadati</taxon>
        <taxon>Bacteroidota</taxon>
        <taxon>Cytophagia</taxon>
        <taxon>Cytophagales</taxon>
        <taxon>Cyclobacteriaceae</taxon>
        <taxon>Algoriphagus</taxon>
    </lineage>
</organism>
<dbReference type="OrthoDB" id="9774199at2"/>
<dbReference type="PANTHER" id="PTHR48079">
    <property type="entry name" value="PROTEIN YEEZ"/>
    <property type="match status" value="1"/>
</dbReference>
<sequence>MPHSKIISDPQKLTVAIAGAGGYIGSWFIELFKDRYHLVGLSRRQIQSNPYPEVEWRQVELYSITSTVDALKGVDVAIYLVHSMNASTRLNQGSFEDTDLLLADNFSRAAEISDVKQIIYLGGLLPDEPEEKLSRHLKSRLEVEQTLGSRKSKLTAIRASIIVGPGGSSFDMIQNLVRKLPVLMCPKWTESLTQPISLRDTLDILDSCIGNPNVYGKVIEIGSPEVMSYRSMLERTAKVMGKKRLVFSVPVFSLGLSKFWVGLFGDSPPQLVSPLVESLRHTLLVSPELAFKEKHIDYQSLEESIETALKSNERPKLPVFITKGGVKNTVRSIQRMENHGKNSALWVAKRYNLWLPSYFRFLINGKVSEKGEIGFHLLWGKKPMLQLTLIPDRSDVGRQLFYITGGWLVKRFDYGWLEFREVLGSRYILSAIHEFVPRLPWFIYVNTQAKLHLWVMNRFKKYLSKKQVNG</sequence>
<dbReference type="EMBL" id="QXML01000006">
    <property type="protein sequence ID" value="RIW14559.1"/>
    <property type="molecule type" value="Genomic_DNA"/>
</dbReference>
<dbReference type="SUPFAM" id="SSF51735">
    <property type="entry name" value="NAD(P)-binding Rossmann-fold domains"/>
    <property type="match status" value="1"/>
</dbReference>
<dbReference type="Proteomes" id="UP000283522">
    <property type="component" value="Unassembled WGS sequence"/>
</dbReference>
<name>A0A418PQG4_9BACT</name>
<dbReference type="InterPro" id="IPR036291">
    <property type="entry name" value="NAD(P)-bd_dom_sf"/>
</dbReference>
<protein>
    <submittedName>
        <fullName evidence="2">Epimerase</fullName>
    </submittedName>
</protein>
<evidence type="ECO:0000313" key="2">
    <source>
        <dbReference type="EMBL" id="RIW14559.1"/>
    </source>
</evidence>
<dbReference type="GO" id="GO:0005737">
    <property type="term" value="C:cytoplasm"/>
    <property type="evidence" value="ECO:0007669"/>
    <property type="project" value="TreeGrafter"/>
</dbReference>
<dbReference type="AlphaFoldDB" id="A0A418PQG4"/>
<proteinExistence type="predicted"/>
<reference evidence="2 3" key="1">
    <citation type="submission" date="2018-09" db="EMBL/GenBank/DDBJ databases">
        <authorList>
            <person name="Wang X."/>
            <person name="Du Z."/>
        </authorList>
    </citation>
    <scope>NUCLEOTIDE SEQUENCE [LARGE SCALE GENOMIC DNA]</scope>
    <source>
        <strain evidence="2 3">N3</strain>
    </source>
</reference>
<accession>A0A418PQG4</accession>
<dbReference type="Gene3D" id="3.40.50.720">
    <property type="entry name" value="NAD(P)-binding Rossmann-like Domain"/>
    <property type="match status" value="1"/>
</dbReference>
<feature type="domain" description="NAD-dependent epimerase/dehydratase" evidence="1">
    <location>
        <begin position="16"/>
        <end position="122"/>
    </location>
</feature>
<comment type="caution">
    <text evidence="2">The sequence shown here is derived from an EMBL/GenBank/DDBJ whole genome shotgun (WGS) entry which is preliminary data.</text>
</comment>
<dbReference type="InterPro" id="IPR051783">
    <property type="entry name" value="NAD(P)-dependent_oxidoreduct"/>
</dbReference>
<evidence type="ECO:0000259" key="1">
    <source>
        <dbReference type="Pfam" id="PF01370"/>
    </source>
</evidence>
<evidence type="ECO:0000313" key="3">
    <source>
        <dbReference type="Proteomes" id="UP000283522"/>
    </source>
</evidence>
<dbReference type="RefSeq" id="WP_119478357.1">
    <property type="nucleotide sequence ID" value="NZ_QXML01000006.1"/>
</dbReference>
<dbReference type="PANTHER" id="PTHR48079:SF6">
    <property type="entry name" value="NAD(P)-BINDING DOMAIN-CONTAINING PROTEIN-RELATED"/>
    <property type="match status" value="1"/>
</dbReference>
<gene>
    <name evidence="2" type="ORF">D0X99_13475</name>
</gene>
<dbReference type="InterPro" id="IPR001509">
    <property type="entry name" value="Epimerase_deHydtase"/>
</dbReference>
<dbReference type="Pfam" id="PF01370">
    <property type="entry name" value="Epimerase"/>
    <property type="match status" value="1"/>
</dbReference>
<keyword evidence="3" id="KW-1185">Reference proteome</keyword>
<dbReference type="GO" id="GO:0004029">
    <property type="term" value="F:aldehyde dehydrogenase (NAD+) activity"/>
    <property type="evidence" value="ECO:0007669"/>
    <property type="project" value="TreeGrafter"/>
</dbReference>